<geneLocation type="plasmid" evidence="2">
    <name>pMC1</name>
</geneLocation>
<dbReference type="EMBL" id="KF648874">
    <property type="protein sequence ID" value="AHE40556.1"/>
    <property type="molecule type" value="Genomic_DNA"/>
</dbReference>
<proteinExistence type="predicted"/>
<evidence type="ECO:0000256" key="1">
    <source>
        <dbReference type="SAM" id="Phobius"/>
    </source>
</evidence>
<keyword evidence="1" id="KW-1133">Transmembrane helix</keyword>
<protein>
    <submittedName>
        <fullName evidence="2">Uncharacterized protein</fullName>
    </submittedName>
</protein>
<sequence>MYKWITGVILTVFLFGVIGPNVSYAMQDESELDFEQYVVDYHEGLEEFDARIYYDNAELGLIESEHSKDPGFQVMALPLAPIIIAVVVRLVGQWVGKQAVKKISKHAAERAGQRGITERQFASAMAYGTKYVDKNTGAKILYHSPTKTTLVLDKAGKVVVTTYKQNSPKAVWKKQSW</sequence>
<organism evidence="2">
    <name type="scientific">Exiguobacterium sp. S3-2</name>
    <dbReference type="NCBI Taxonomy" id="1389960"/>
    <lineage>
        <taxon>Bacteria</taxon>
        <taxon>Bacillati</taxon>
        <taxon>Bacillota</taxon>
        <taxon>Bacilli</taxon>
        <taxon>Bacillales</taxon>
        <taxon>Bacillales Family XII. Incertae Sedis</taxon>
        <taxon>Exiguobacterium</taxon>
    </lineage>
</organism>
<feature type="transmembrane region" description="Helical" evidence="1">
    <location>
        <begin position="72"/>
        <end position="92"/>
    </location>
</feature>
<keyword evidence="2" id="KW-0614">Plasmid</keyword>
<accession>V9ZAU3</accession>
<dbReference type="RefSeq" id="WP_024127825.1">
    <property type="nucleotide sequence ID" value="NC_023287.1"/>
</dbReference>
<keyword evidence="1" id="KW-0472">Membrane</keyword>
<keyword evidence="1" id="KW-0812">Transmembrane</keyword>
<name>V9ZAU3_9BACL</name>
<dbReference type="AlphaFoldDB" id="V9ZAU3"/>
<reference evidence="2" key="1">
    <citation type="journal article" date="2014" name="Appl. Environ. Microbiol.">
        <title>Characterization of a Multiresistant Mosaic Plasmid from a Fish Farm Sediment Exiguobacterium sp. Isolate Reveals Aggregation of Functional Clinic-Associated Antibiotic Resistance Genes.</title>
        <authorList>
            <person name="Yang J."/>
            <person name="Wang C."/>
            <person name="Wu J."/>
            <person name="Liu L."/>
            <person name="Zhang G."/>
            <person name="Feng J."/>
        </authorList>
    </citation>
    <scope>NUCLEOTIDE SEQUENCE</scope>
    <source>
        <strain evidence="2">S3-2</strain>
        <plasmid evidence="2">pMC1</plasmid>
    </source>
</reference>
<evidence type="ECO:0000313" key="2">
    <source>
        <dbReference type="EMBL" id="AHE40556.1"/>
    </source>
</evidence>